<evidence type="ECO:0000313" key="5">
    <source>
        <dbReference type="Proteomes" id="UP000669060"/>
    </source>
</evidence>
<sequence>MRLSIAIALLAVVLPASAEIYKYTDANGKTVFTNKPPTGVDTKPVDLPPAPTVQMQPPASAPPKAADNPGAGTPYSILALGNLPSAEALRANNGTFSVDVIQQPRLAGNHQLRLLLDGQPYGPPSRETTFTLENIDRGDHTLAVQVLSGDRVLQSSSPVSFTVQRVHVNR</sequence>
<evidence type="ECO:0000313" key="4">
    <source>
        <dbReference type="EMBL" id="MBO3278003.1"/>
    </source>
</evidence>
<evidence type="ECO:0000259" key="3">
    <source>
        <dbReference type="Pfam" id="PF13511"/>
    </source>
</evidence>
<gene>
    <name evidence="4" type="ORF">JFY56_22530</name>
</gene>
<dbReference type="InterPro" id="IPR025392">
    <property type="entry name" value="DUF4124"/>
</dbReference>
<dbReference type="Pfam" id="PF13511">
    <property type="entry name" value="DUF4124"/>
    <property type="match status" value="1"/>
</dbReference>
<organism evidence="4 5">
    <name type="scientific">Pseudomonas schmalbachii</name>
    <dbReference type="NCBI Taxonomy" id="2816993"/>
    <lineage>
        <taxon>Bacteria</taxon>
        <taxon>Pseudomonadati</taxon>
        <taxon>Pseudomonadota</taxon>
        <taxon>Gammaproteobacteria</taxon>
        <taxon>Pseudomonadales</taxon>
        <taxon>Pseudomonadaceae</taxon>
        <taxon>Pseudomonas</taxon>
    </lineage>
</organism>
<keyword evidence="5" id="KW-1185">Reference proteome</keyword>
<dbReference type="Proteomes" id="UP000669060">
    <property type="component" value="Unassembled WGS sequence"/>
</dbReference>
<feature type="chain" id="PRO_5045992353" evidence="2">
    <location>
        <begin position="19"/>
        <end position="170"/>
    </location>
</feature>
<protein>
    <submittedName>
        <fullName evidence="4">DUF4124 domain-containing protein</fullName>
    </submittedName>
</protein>
<feature type="signal peptide" evidence="2">
    <location>
        <begin position="1"/>
        <end position="18"/>
    </location>
</feature>
<name>A0ABS3TXD1_9PSED</name>
<evidence type="ECO:0000256" key="1">
    <source>
        <dbReference type="SAM" id="MobiDB-lite"/>
    </source>
</evidence>
<keyword evidence="2" id="KW-0732">Signal</keyword>
<evidence type="ECO:0000256" key="2">
    <source>
        <dbReference type="SAM" id="SignalP"/>
    </source>
</evidence>
<feature type="region of interest" description="Disordered" evidence="1">
    <location>
        <begin position="31"/>
        <end position="69"/>
    </location>
</feature>
<feature type="domain" description="DUF4124" evidence="3">
    <location>
        <begin position="8"/>
        <end position="60"/>
    </location>
</feature>
<reference evidence="4 5" key="1">
    <citation type="submission" date="2020-12" db="EMBL/GenBank/DDBJ databases">
        <title>Pseudomonas schmalbachii sp. nov. isolated from millipede gut.</title>
        <authorList>
            <person name="Shelomi M."/>
        </authorList>
    </citation>
    <scope>NUCLEOTIDE SEQUENCE [LARGE SCALE GENOMIC DNA]</scope>
    <source>
        <strain evidence="4 5">Milli4</strain>
    </source>
</reference>
<accession>A0ABS3TXD1</accession>
<proteinExistence type="predicted"/>
<dbReference type="EMBL" id="JAELYA010000010">
    <property type="protein sequence ID" value="MBO3278003.1"/>
    <property type="molecule type" value="Genomic_DNA"/>
</dbReference>
<dbReference type="RefSeq" id="WP_208316406.1">
    <property type="nucleotide sequence ID" value="NZ_JAELYA010000010.1"/>
</dbReference>
<comment type="caution">
    <text evidence="4">The sequence shown here is derived from an EMBL/GenBank/DDBJ whole genome shotgun (WGS) entry which is preliminary data.</text>
</comment>